<organism evidence="5 6">
    <name type="scientific">Enterococcus saccharolyticus subsp. saccharolyticus ATCC 43076</name>
    <dbReference type="NCBI Taxonomy" id="1139996"/>
    <lineage>
        <taxon>Bacteria</taxon>
        <taxon>Bacillati</taxon>
        <taxon>Bacillota</taxon>
        <taxon>Bacilli</taxon>
        <taxon>Lactobacillales</taxon>
        <taxon>Enterococcaceae</taxon>
        <taxon>Enterococcus</taxon>
    </lineage>
</organism>
<gene>
    <name evidence="5" type="ORF">OMQ_01372</name>
</gene>
<evidence type="ECO:0000313" key="6">
    <source>
        <dbReference type="Proteomes" id="UP000014136"/>
    </source>
</evidence>
<feature type="domain" description="PRD" evidence="3">
    <location>
        <begin position="182"/>
        <end position="270"/>
    </location>
</feature>
<dbReference type="PANTHER" id="PTHR30185">
    <property type="entry name" value="CRYPTIC BETA-GLUCOSIDE BGL OPERON ANTITERMINATOR"/>
    <property type="match status" value="1"/>
</dbReference>
<evidence type="ECO:0008006" key="7">
    <source>
        <dbReference type="Google" id="ProtNLM"/>
    </source>
</evidence>
<evidence type="ECO:0000256" key="2">
    <source>
        <dbReference type="ARBA" id="ARBA00023163"/>
    </source>
</evidence>
<dbReference type="eggNOG" id="COG3711">
    <property type="taxonomic scope" value="Bacteria"/>
</dbReference>
<keyword evidence="2" id="KW-0804">Transcription</keyword>
<dbReference type="InterPro" id="IPR036388">
    <property type="entry name" value="WH-like_DNA-bd_sf"/>
</dbReference>
<dbReference type="InterPro" id="IPR007737">
    <property type="entry name" value="Mga_HTH"/>
</dbReference>
<feature type="domain" description="Mga helix-turn-helix" evidence="4">
    <location>
        <begin position="79"/>
        <end position="162"/>
    </location>
</feature>
<dbReference type="InterPro" id="IPR050661">
    <property type="entry name" value="BglG_antiterminators"/>
</dbReference>
<dbReference type="OrthoDB" id="2198627at2"/>
<reference evidence="5 6" key="1">
    <citation type="submission" date="2013-03" db="EMBL/GenBank/DDBJ databases">
        <title>The Genome Sequence of Enterococcus saccharolyticus ATCC_43076 (Illumina only assembly).</title>
        <authorList>
            <consortium name="The Broad Institute Genomics Platform"/>
            <consortium name="The Broad Institute Genome Sequencing Center for Infectious Disease"/>
            <person name="Earl A."/>
            <person name="Russ C."/>
            <person name="Gilmore M."/>
            <person name="Surin D."/>
            <person name="Walker B."/>
            <person name="Young S."/>
            <person name="Zeng Q."/>
            <person name="Gargeya S."/>
            <person name="Fitzgerald M."/>
            <person name="Haas B."/>
            <person name="Abouelleil A."/>
            <person name="Allen A.W."/>
            <person name="Alvarado L."/>
            <person name="Arachchi H.M."/>
            <person name="Berlin A.M."/>
            <person name="Chapman S.B."/>
            <person name="Gainer-Dewar J."/>
            <person name="Goldberg J."/>
            <person name="Griggs A."/>
            <person name="Gujja S."/>
            <person name="Hansen M."/>
            <person name="Howarth C."/>
            <person name="Imamovic A."/>
            <person name="Ireland A."/>
            <person name="Larimer J."/>
            <person name="McCowan C."/>
            <person name="Murphy C."/>
            <person name="Pearson M."/>
            <person name="Poon T.W."/>
            <person name="Priest M."/>
            <person name="Roberts A."/>
            <person name="Saif S."/>
            <person name="Shea T."/>
            <person name="Sisk P."/>
            <person name="Sykes S."/>
            <person name="Wortman J."/>
            <person name="Nusbaum C."/>
            <person name="Birren B."/>
        </authorList>
    </citation>
    <scope>NUCLEOTIDE SEQUENCE [LARGE SCALE GENOMIC DNA]</scope>
    <source>
        <strain evidence="5 6">ATCC 43076</strain>
    </source>
</reference>
<dbReference type="RefSeq" id="WP_016175169.1">
    <property type="nucleotide sequence ID" value="NZ_KE136389.1"/>
</dbReference>
<dbReference type="HOGENOM" id="CLU_043511_1_0_9"/>
<dbReference type="GO" id="GO:0006355">
    <property type="term" value="P:regulation of DNA-templated transcription"/>
    <property type="evidence" value="ECO:0007669"/>
    <property type="project" value="InterPro"/>
</dbReference>
<comment type="caution">
    <text evidence="5">The sequence shown here is derived from an EMBL/GenBank/DDBJ whole genome shotgun (WGS) entry which is preliminary data.</text>
</comment>
<name>S0NXH6_9ENTE</name>
<dbReference type="Gene3D" id="1.10.1790.10">
    <property type="entry name" value="PRD domain"/>
    <property type="match status" value="1"/>
</dbReference>
<dbReference type="PANTHER" id="PTHR30185:SF18">
    <property type="entry name" value="TRANSCRIPTIONAL REGULATOR MTLR"/>
    <property type="match status" value="1"/>
</dbReference>
<dbReference type="EMBL" id="AHYT01000004">
    <property type="protein sequence ID" value="EOT29420.1"/>
    <property type="molecule type" value="Genomic_DNA"/>
</dbReference>
<accession>S0NXH6</accession>
<evidence type="ECO:0000313" key="5">
    <source>
        <dbReference type="EMBL" id="EOT29420.1"/>
    </source>
</evidence>
<evidence type="ECO:0000259" key="4">
    <source>
        <dbReference type="Pfam" id="PF05043"/>
    </source>
</evidence>
<keyword evidence="1" id="KW-0805">Transcription regulation</keyword>
<dbReference type="InterPro" id="IPR011608">
    <property type="entry name" value="PRD"/>
</dbReference>
<sequence length="472" mass="56255">MKLTELMDKHQQVQITIFQWILKSEGAIRIKDLERELAISVPTLQKEIRSLETALELFDDESKLMKLDNDYLSLHLSNEFSVKAFVYSYLEQALDYQIVSFIFQHKKVSITKMALDLQVSEASLFRRLKSINQQLEEFEIQFRNKKMIGDELQIRVFYYYLFWTSLPFEQLQKKFRNPTIQNLIQVIEKHFHLTFTKEQYWKLSLWLGIMHSRFDYRGEQKYRLRKETVHEIEQDMFYQELKNMLARYLSRFAFQGSDEESVYLYLFFLSENLLPSEKKWLTESPFIAKFLTLNQKIYQELVHDSDVSSFDAFLLELHIKLAFSKGWIDTEENDLLLLSDYDSSKMSACMSIIEAELSKDISNSQWRMLDQAYGLVVDIYQRRQQKELLVGIASDDSLQSEEVYQFIEQHLASLPHVKVKKAKNRVYSLLVASEYTDITNYAYEERYIFSGRLSLFEVNRLKQAIENCYDRS</sequence>
<evidence type="ECO:0000256" key="1">
    <source>
        <dbReference type="ARBA" id="ARBA00023015"/>
    </source>
</evidence>
<dbReference type="STRING" id="41997.RV16_GL000197"/>
<dbReference type="Proteomes" id="UP000014136">
    <property type="component" value="Unassembled WGS sequence"/>
</dbReference>
<protein>
    <recommendedName>
        <fullName evidence="7">Mga helix-turn-helix domain-containing protein</fullName>
    </recommendedName>
</protein>
<keyword evidence="6" id="KW-1185">Reference proteome</keyword>
<dbReference type="PATRIC" id="fig|1139996.3.peg.1355"/>
<evidence type="ECO:0000259" key="3">
    <source>
        <dbReference type="Pfam" id="PF00874"/>
    </source>
</evidence>
<dbReference type="Pfam" id="PF00874">
    <property type="entry name" value="PRD"/>
    <property type="match status" value="1"/>
</dbReference>
<dbReference type="AlphaFoldDB" id="S0NXH6"/>
<dbReference type="Gene3D" id="1.10.10.10">
    <property type="entry name" value="Winged helix-like DNA-binding domain superfamily/Winged helix DNA-binding domain"/>
    <property type="match status" value="1"/>
</dbReference>
<proteinExistence type="predicted"/>
<dbReference type="Pfam" id="PF05043">
    <property type="entry name" value="Mga"/>
    <property type="match status" value="1"/>
</dbReference>